<accession>I0EPB0</accession>
<evidence type="ECO:0000256" key="4">
    <source>
        <dbReference type="ARBA" id="ARBA00044042"/>
    </source>
</evidence>
<evidence type="ECO:0000313" key="6">
    <source>
        <dbReference type="EMBL" id="AFI04779.1"/>
    </source>
</evidence>
<evidence type="ECO:0000256" key="5">
    <source>
        <dbReference type="ARBA" id="ARBA00047503"/>
    </source>
</evidence>
<evidence type="ECO:0000313" key="7">
    <source>
        <dbReference type="Proteomes" id="UP000005010"/>
    </source>
</evidence>
<dbReference type="EMBL" id="CP003479">
    <property type="protein sequence ID" value="AFI04779.1"/>
    <property type="molecule type" value="Genomic_DNA"/>
</dbReference>
<dbReference type="KEGG" id="hce:HCW_07605"/>
<comment type="catalytic activity">
    <reaction evidence="5">
        <text>an L-alpha-D-Hep-(1-&gt;5)-[alpha-Kdo-(2-&gt;4)]-alpha-Kdo-(2-&gt;6)-lipid A + ADP-L-glycero-beta-D-manno-heptose = an L-alpha-D-Hep-(1-&gt;3)-L-alpha-D-Hep-(1-&gt;5)-[alpha-Kdo-(2-&gt;4)]-alpha-Kdo-(2-&gt;6)-lipid A + ADP + H(+)</text>
        <dbReference type="Rhea" id="RHEA:74071"/>
        <dbReference type="ChEBI" id="CHEBI:15378"/>
        <dbReference type="ChEBI" id="CHEBI:61506"/>
        <dbReference type="ChEBI" id="CHEBI:193068"/>
        <dbReference type="ChEBI" id="CHEBI:193069"/>
        <dbReference type="ChEBI" id="CHEBI:456216"/>
        <dbReference type="EC" id="2.4.99.24"/>
    </reaction>
</comment>
<sequence>MGFVANKRILLRLPNWLGDAIMASPLFYTLKALYPNARFILVGTKMACELFEKDKQVDSVFIDESKKAPLRLLATYKLAKQIGKCDLAITLTNNLYSAFLLYSTKSPIRIGFAKNLRSFLLTHAIKKAPKDYHQVERYCFLLSQYLKQDLDRKALLPLNLPIDLPTKSPNLTKKIGFSPSASYGSAKRWPRAYYAQVASALLEYEHEVYFFGAQADFSIAEEILSLTKSQLKTPHLINNAHNLCGKTSIEELVKQIASLDLFITNDSGPMHVSASVKTPLIALFGPTDANETSPWRAKNAILLNHSLPCAPCKQRICPLNGEANHLCMRSIKPEEVLTHAFKILSK</sequence>
<keyword evidence="2 6" id="KW-0808">Transferase</keyword>
<dbReference type="SUPFAM" id="SSF53756">
    <property type="entry name" value="UDP-Glycosyltransferase/glycogen phosphorylase"/>
    <property type="match status" value="1"/>
</dbReference>
<dbReference type="EC" id="2.4.99.24" evidence="4"/>
<reference evidence="7" key="1">
    <citation type="submission" date="2012-04" db="EMBL/GenBank/DDBJ databases">
        <title>Complete genome sequence of Helicobacter cetorum strain MIT 00-7128.</title>
        <authorList>
            <person name="Kersulyte D."/>
            <person name="Berg D.E."/>
        </authorList>
    </citation>
    <scope>NUCLEOTIDE SEQUENCE [LARGE SCALE GENOMIC DNA]</scope>
    <source>
        <strain evidence="7">MIT 00-7128</strain>
    </source>
</reference>
<gene>
    <name evidence="6" type="ordered locus">HCW_07605</name>
</gene>
<dbReference type="InterPro" id="IPR002201">
    <property type="entry name" value="Glyco_trans_9"/>
</dbReference>
<dbReference type="PANTHER" id="PTHR30160:SF7">
    <property type="entry name" value="ADP-HEPTOSE--LPS HEPTOSYLTRANSFERASE 2"/>
    <property type="match status" value="1"/>
</dbReference>
<evidence type="ECO:0000256" key="1">
    <source>
        <dbReference type="ARBA" id="ARBA00022676"/>
    </source>
</evidence>
<dbReference type="Proteomes" id="UP000005010">
    <property type="component" value="Chromosome"/>
</dbReference>
<keyword evidence="7" id="KW-1185">Reference proteome</keyword>
<name>I0EPB0_HELC0</name>
<organism evidence="6 7">
    <name type="scientific">Helicobacter cetorum (strain ATCC BAA-429 / MIT 00-7128)</name>
    <dbReference type="NCBI Taxonomy" id="182217"/>
    <lineage>
        <taxon>Bacteria</taxon>
        <taxon>Pseudomonadati</taxon>
        <taxon>Campylobacterota</taxon>
        <taxon>Epsilonproteobacteria</taxon>
        <taxon>Campylobacterales</taxon>
        <taxon>Helicobacteraceae</taxon>
        <taxon>Helicobacter</taxon>
    </lineage>
</organism>
<dbReference type="HOGENOM" id="CLU_038371_7_0_7"/>
<dbReference type="PATRIC" id="fig|182217.3.peg.1613"/>
<comment type="similarity">
    <text evidence="3">Belongs to the glycosyltransferase 9 family.</text>
</comment>
<dbReference type="NCBIfam" id="TIGR02195">
    <property type="entry name" value="heptsyl_trn_II"/>
    <property type="match status" value="1"/>
</dbReference>
<dbReference type="CDD" id="cd03789">
    <property type="entry name" value="GT9_LPS_heptosyltransferase"/>
    <property type="match status" value="1"/>
</dbReference>
<dbReference type="AlphaFoldDB" id="I0EPB0"/>
<dbReference type="InterPro" id="IPR011910">
    <property type="entry name" value="RfaF"/>
</dbReference>
<protein>
    <recommendedName>
        <fullName evidence="4">lipopolysaccharide heptosyltransferase II</fullName>
        <ecNumber evidence="4">2.4.99.24</ecNumber>
    </recommendedName>
</protein>
<dbReference type="GO" id="GO:0009244">
    <property type="term" value="P:lipopolysaccharide core region biosynthetic process"/>
    <property type="evidence" value="ECO:0007669"/>
    <property type="project" value="TreeGrafter"/>
</dbReference>
<dbReference type="InterPro" id="IPR051199">
    <property type="entry name" value="LPS_LOS_Heptosyltrfase"/>
</dbReference>
<dbReference type="eggNOG" id="COG0859">
    <property type="taxonomic scope" value="Bacteria"/>
</dbReference>
<dbReference type="STRING" id="182217.HCW_07605"/>
<dbReference type="Pfam" id="PF01075">
    <property type="entry name" value="Glyco_transf_9"/>
    <property type="match status" value="1"/>
</dbReference>
<dbReference type="RefSeq" id="WP_014661646.1">
    <property type="nucleotide sequence ID" value="NC_017737.1"/>
</dbReference>
<dbReference type="Gene3D" id="3.40.50.2000">
    <property type="entry name" value="Glycogen Phosphorylase B"/>
    <property type="match status" value="2"/>
</dbReference>
<evidence type="ECO:0000256" key="3">
    <source>
        <dbReference type="ARBA" id="ARBA00043995"/>
    </source>
</evidence>
<evidence type="ECO:0000256" key="2">
    <source>
        <dbReference type="ARBA" id="ARBA00022679"/>
    </source>
</evidence>
<keyword evidence="1" id="KW-0328">Glycosyltransferase</keyword>
<dbReference type="PANTHER" id="PTHR30160">
    <property type="entry name" value="TETRAACYLDISACCHARIDE 4'-KINASE-RELATED"/>
    <property type="match status" value="1"/>
</dbReference>
<dbReference type="GO" id="GO:0008713">
    <property type="term" value="F:ADP-heptose-lipopolysaccharide heptosyltransferase activity"/>
    <property type="evidence" value="ECO:0007669"/>
    <property type="project" value="UniProtKB-EC"/>
</dbReference>
<dbReference type="GO" id="GO:0005829">
    <property type="term" value="C:cytosol"/>
    <property type="evidence" value="ECO:0007669"/>
    <property type="project" value="TreeGrafter"/>
</dbReference>
<proteinExistence type="inferred from homology"/>